<organism evidence="2 3">
    <name type="scientific">Actinophytocola glycyrrhizae</name>
    <dbReference type="NCBI Taxonomy" id="2044873"/>
    <lineage>
        <taxon>Bacteria</taxon>
        <taxon>Bacillati</taxon>
        <taxon>Actinomycetota</taxon>
        <taxon>Actinomycetes</taxon>
        <taxon>Pseudonocardiales</taxon>
        <taxon>Pseudonocardiaceae</taxon>
    </lineage>
</organism>
<dbReference type="RefSeq" id="WP_378061677.1">
    <property type="nucleotide sequence ID" value="NZ_JBHSIS010000024.1"/>
</dbReference>
<keyword evidence="3" id="KW-1185">Reference proteome</keyword>
<accession>A0ABV9SHU2</accession>
<proteinExistence type="predicted"/>
<evidence type="ECO:0000313" key="3">
    <source>
        <dbReference type="Proteomes" id="UP001595859"/>
    </source>
</evidence>
<evidence type="ECO:0000313" key="2">
    <source>
        <dbReference type="EMBL" id="MFC4858931.1"/>
    </source>
</evidence>
<reference evidence="3" key="1">
    <citation type="journal article" date="2019" name="Int. J. Syst. Evol. Microbiol.">
        <title>The Global Catalogue of Microorganisms (GCM) 10K type strain sequencing project: providing services to taxonomists for standard genome sequencing and annotation.</title>
        <authorList>
            <consortium name="The Broad Institute Genomics Platform"/>
            <consortium name="The Broad Institute Genome Sequencing Center for Infectious Disease"/>
            <person name="Wu L."/>
            <person name="Ma J."/>
        </authorList>
    </citation>
    <scope>NUCLEOTIDE SEQUENCE [LARGE SCALE GENOMIC DNA]</scope>
    <source>
        <strain evidence="3">ZS-22-S1</strain>
    </source>
</reference>
<dbReference type="Proteomes" id="UP001595859">
    <property type="component" value="Unassembled WGS sequence"/>
</dbReference>
<evidence type="ECO:0000256" key="1">
    <source>
        <dbReference type="SAM" id="MobiDB-lite"/>
    </source>
</evidence>
<sequence>MRAAERSELRSHLFRLLPALFVVLAAGCTDSTAGRATPEPTSTTAEGTEAPTESTPDSDKLPTDGAPEVDDPIDTAKFQENPCLSLTSEQSADIFDVGAAGRQSGGPLGETCEWRNESTHSRVWIGFLDKDPRGLSAEYGANEDGRWAFFEPLPPIEGQPAVARGRLDDREIGICTVVVGASDEIAFETRVQLSQGNIGKMDPCAAAADVAGEAVKTIKAG</sequence>
<gene>
    <name evidence="2" type="ORF">ACFPCV_36000</name>
</gene>
<dbReference type="InterPro" id="IPR024520">
    <property type="entry name" value="DUF3558"/>
</dbReference>
<feature type="region of interest" description="Disordered" evidence="1">
    <location>
        <begin position="31"/>
        <end position="69"/>
    </location>
</feature>
<dbReference type="PROSITE" id="PS51257">
    <property type="entry name" value="PROKAR_LIPOPROTEIN"/>
    <property type="match status" value="1"/>
</dbReference>
<dbReference type="EMBL" id="JBHSIS010000024">
    <property type="protein sequence ID" value="MFC4858931.1"/>
    <property type="molecule type" value="Genomic_DNA"/>
</dbReference>
<dbReference type="Pfam" id="PF12079">
    <property type="entry name" value="DUF3558"/>
    <property type="match status" value="1"/>
</dbReference>
<feature type="compositionally biased region" description="Polar residues" evidence="1">
    <location>
        <begin position="31"/>
        <end position="55"/>
    </location>
</feature>
<protein>
    <submittedName>
        <fullName evidence="2">DUF3558 domain-containing protein</fullName>
    </submittedName>
</protein>
<comment type="caution">
    <text evidence="2">The sequence shown here is derived from an EMBL/GenBank/DDBJ whole genome shotgun (WGS) entry which is preliminary data.</text>
</comment>
<name>A0ABV9SHU2_9PSEU</name>